<reference evidence="4" key="2">
    <citation type="submission" date="2015-11" db="EMBL/GenBank/DDBJ databases">
        <authorList>
            <person name="Zhang Y."/>
            <person name="Guo Z."/>
        </authorList>
    </citation>
    <scope>NUCLEOTIDE SEQUENCE [LARGE SCALE GENOMIC DNA]</scope>
    <source>
        <strain evidence="4">JGI-4</strain>
    </source>
</reference>
<dbReference type="InterPro" id="IPR011624">
    <property type="entry name" value="Metal-dep_PHydrolase_7TM_extra"/>
</dbReference>
<dbReference type="InterPro" id="IPR003607">
    <property type="entry name" value="HD/PDEase_dom"/>
</dbReference>
<dbReference type="InterPro" id="IPR052722">
    <property type="entry name" value="PgpH_phosphodiesterase"/>
</dbReference>
<dbReference type="OrthoDB" id="9806952at2"/>
<dbReference type="NCBIfam" id="TIGR00277">
    <property type="entry name" value="HDIG"/>
    <property type="match status" value="1"/>
</dbReference>
<dbReference type="RefSeq" id="WP_075427378.1">
    <property type="nucleotide sequence ID" value="NZ_CZVI01000001.1"/>
</dbReference>
<accession>A0A0P1LZI5</accession>
<feature type="transmembrane region" description="Helical" evidence="1">
    <location>
        <begin position="445"/>
        <end position="463"/>
    </location>
</feature>
<dbReference type="Proteomes" id="UP000182011">
    <property type="component" value="Unassembled WGS sequence"/>
</dbReference>
<feature type="transmembrane region" description="Helical" evidence="1">
    <location>
        <begin position="414"/>
        <end position="433"/>
    </location>
</feature>
<dbReference type="Pfam" id="PF01966">
    <property type="entry name" value="HD"/>
    <property type="match status" value="1"/>
</dbReference>
<evidence type="ECO:0000313" key="4">
    <source>
        <dbReference type="EMBL" id="CUU09041.1"/>
    </source>
</evidence>
<dbReference type="InterPro" id="IPR006675">
    <property type="entry name" value="HDIG_dom"/>
</dbReference>
<feature type="transmembrane region" description="Helical" evidence="1">
    <location>
        <begin position="378"/>
        <end position="408"/>
    </location>
</feature>
<keyword evidence="1" id="KW-1133">Transmembrane helix</keyword>
<keyword evidence="1" id="KW-0812">Transmembrane</keyword>
<dbReference type="EMBL" id="CZVI01000001">
    <property type="protein sequence ID" value="CUS77516.1"/>
    <property type="molecule type" value="Genomic_DNA"/>
</dbReference>
<organism evidence="4 5">
    <name type="scientific">Candidatus Kryptonium thompsonii</name>
    <dbReference type="NCBI Taxonomy" id="1633631"/>
    <lineage>
        <taxon>Bacteria</taxon>
        <taxon>Pseudomonadati</taxon>
        <taxon>Candidatus Kryptoniota</taxon>
        <taxon>Candidatus Kryptonium</taxon>
    </lineage>
</organism>
<dbReference type="PANTHER" id="PTHR36442:SF1">
    <property type="entry name" value="CYCLIC-DI-AMP PHOSPHODIESTERASE PGPH"/>
    <property type="match status" value="1"/>
</dbReference>
<accession>A0A0P1LYB1</accession>
<dbReference type="AlphaFoldDB" id="A0A0P1LZI5"/>
<dbReference type="Proteomes" id="UP000182200">
    <property type="component" value="Unassembled WGS sequence"/>
</dbReference>
<name>A0A0P1LZI5_9BACT</name>
<dbReference type="InterPro" id="IPR006674">
    <property type="entry name" value="HD_domain"/>
</dbReference>
<feature type="transmembrane region" description="Helical" evidence="1">
    <location>
        <begin position="318"/>
        <end position="336"/>
    </location>
</feature>
<dbReference type="EMBL" id="FAOP01000012">
    <property type="protein sequence ID" value="CUU09041.1"/>
    <property type="molecule type" value="Genomic_DNA"/>
</dbReference>
<feature type="transmembrane region" description="Helical" evidence="1">
    <location>
        <begin position="15"/>
        <end position="33"/>
    </location>
</feature>
<dbReference type="CDD" id="cd00077">
    <property type="entry name" value="HDc"/>
    <property type="match status" value="1"/>
</dbReference>
<feature type="domain" description="HD/PDEase" evidence="2">
    <location>
        <begin position="525"/>
        <end position="684"/>
    </location>
</feature>
<accession>A0A0P1L8M5</accession>
<evidence type="ECO:0000256" key="1">
    <source>
        <dbReference type="SAM" id="Phobius"/>
    </source>
</evidence>
<dbReference type="SMART" id="SM00471">
    <property type="entry name" value="HDc"/>
    <property type="match status" value="1"/>
</dbReference>
<sequence length="768" mass="88590">MKILQNLTFFFARGLTLKVLMFFLPPLFAVILFRSPYVFEHKYEVGSVWLYDDVVAPFSFPIYKDEKQYQEEIARVYNEVYFIFDVDTQVYKNQLNEIHVFLTNLKSYLDLKQAHQVKSNNKRDSAEIENLKKVLIQKITPEEVEKIEFLYKVGYFNLNKLKLSAETYLSSIYRPVGVISIPRSALRRNEIVLRKGKFEEVYKQGKFYDLSEARVFAEDFVQKNFPEFGVIDSTYFDLIAKIFYSFVKPNLIFNEEETNDLIEREKSKILRTAGVVRENEKIISRHEIITPEKYLKLESLRRAQKERGIGTGQVLKDLGRFILISSILTIFWIYLYMYRKKIYFDNKLLSLITALFMFEILLAFLITRMKAGYEVNYLILIPAFSMLMTIIFDSRVAFWATAAISLVIGSITGYSYDITVASFVAGAISIYSVRSIGNRMQIFRSFIFIFIAYAFVVLSFSFQKQESINVILTKLSFVAGNALLSPILTYGLLVFFEKIFGIMTEITLLELSDFNHPLLRELSARAPGTFHHSIAVATLAEAAAKAIGANSVLARVGAYYHDVGKILNPEFFVENQMESDKLHSSITPEQSVQIIISHVEEGQKIARKYGLPSEIIKFIPMHHGTTLVAYFYGKALKRRELRNVEIEESNFRYKGPKPDSKETGIVMLADSVEAAVRSLDEKTPENIEKTVEAIFENRIEDGQLDESNLTFKDIEEIKKTFIQMLVNLYHPRVKYPEQEKVIEKKSGENKQVKFKATRKTKKSGNVSS</sequence>
<accession>A0A0P1P8C4</accession>
<keyword evidence="1" id="KW-0472">Membrane</keyword>
<evidence type="ECO:0000313" key="6">
    <source>
        <dbReference type="Proteomes" id="UP000182200"/>
    </source>
</evidence>
<proteinExistence type="predicted"/>
<evidence type="ECO:0000313" key="5">
    <source>
        <dbReference type="Proteomes" id="UP000182011"/>
    </source>
</evidence>
<protein>
    <recommendedName>
        <fullName evidence="2">HD/PDEase domain-containing protein</fullName>
    </recommendedName>
</protein>
<dbReference type="STRING" id="1633631.GCA_001442925_02248"/>
<accession>A0A0P1ME06</accession>
<feature type="transmembrane region" description="Helical" evidence="1">
    <location>
        <begin position="475"/>
        <end position="496"/>
    </location>
</feature>
<keyword evidence="6" id="KW-1185">Reference proteome</keyword>
<evidence type="ECO:0000313" key="3">
    <source>
        <dbReference type="EMBL" id="CUS77516.1"/>
    </source>
</evidence>
<gene>
    <name evidence="4" type="ORF">JGI4_02255</name>
    <name evidence="3" type="ORF">JGI8_00131</name>
</gene>
<dbReference type="Gene3D" id="1.10.3210.10">
    <property type="entry name" value="Hypothetical protein af1432"/>
    <property type="match status" value="1"/>
</dbReference>
<reference evidence="5 6" key="1">
    <citation type="submission" date="2015-11" db="EMBL/GenBank/DDBJ databases">
        <authorList>
            <person name="Varghese N."/>
        </authorList>
    </citation>
    <scope>NUCLEOTIDE SEQUENCE [LARGE SCALE GENOMIC DNA]</scope>
    <source>
        <strain evidence="3 6">JGI-8</strain>
    </source>
</reference>
<accession>A0A0P1LJG4</accession>
<dbReference type="SUPFAM" id="SSF109604">
    <property type="entry name" value="HD-domain/PDEase-like"/>
    <property type="match status" value="1"/>
</dbReference>
<dbReference type="InterPro" id="IPR011621">
    <property type="entry name" value="Metal-dep_PHydrolase_7TM_intra"/>
</dbReference>
<accession>A0A0S4NGB3</accession>
<dbReference type="Pfam" id="PF07697">
    <property type="entry name" value="7TMR-HDED"/>
    <property type="match status" value="1"/>
</dbReference>
<dbReference type="Pfam" id="PF07698">
    <property type="entry name" value="7TM-7TMR_HD"/>
    <property type="match status" value="1"/>
</dbReference>
<evidence type="ECO:0000259" key="2">
    <source>
        <dbReference type="SMART" id="SM00471"/>
    </source>
</evidence>
<dbReference type="PANTHER" id="PTHR36442">
    <property type="entry name" value="CYCLIC-DI-AMP PHOSPHODIESTERASE PGPH"/>
    <property type="match status" value="1"/>
</dbReference>
<feature type="transmembrane region" description="Helical" evidence="1">
    <location>
        <begin position="348"/>
        <end position="366"/>
    </location>
</feature>
<accession>A0A0P1MP68</accession>